<feature type="transmembrane region" description="Helical" evidence="7">
    <location>
        <begin position="377"/>
        <end position="397"/>
    </location>
</feature>
<comment type="caution">
    <text evidence="9">The sequence shown here is derived from an EMBL/GenBank/DDBJ whole genome shotgun (WGS) entry which is preliminary data.</text>
</comment>
<feature type="transmembrane region" description="Helical" evidence="7">
    <location>
        <begin position="454"/>
        <end position="480"/>
    </location>
</feature>
<proteinExistence type="inferred from homology"/>
<evidence type="ECO:0000256" key="3">
    <source>
        <dbReference type="ARBA" id="ARBA00022692"/>
    </source>
</evidence>
<evidence type="ECO:0000256" key="6">
    <source>
        <dbReference type="ARBA" id="ARBA00038076"/>
    </source>
</evidence>
<feature type="transmembrane region" description="Helical" evidence="7">
    <location>
        <begin position="818"/>
        <end position="839"/>
    </location>
</feature>
<reference evidence="10" key="1">
    <citation type="journal article" date="2019" name="Int. J. Syst. Evol. Microbiol.">
        <title>The Global Catalogue of Microorganisms (GCM) 10K type strain sequencing project: providing services to taxonomists for standard genome sequencing and annotation.</title>
        <authorList>
            <consortium name="The Broad Institute Genomics Platform"/>
            <consortium name="The Broad Institute Genome Sequencing Center for Infectious Disease"/>
            <person name="Wu L."/>
            <person name="Ma J."/>
        </authorList>
    </citation>
    <scope>NUCLEOTIDE SEQUENCE [LARGE SCALE GENOMIC DNA]</scope>
    <source>
        <strain evidence="10">CCM 7043</strain>
    </source>
</reference>
<accession>A0ABW4V2M7</accession>
<protein>
    <submittedName>
        <fullName evidence="9">FtsX-like permease family protein</fullName>
    </submittedName>
</protein>
<keyword evidence="3 7" id="KW-0812">Transmembrane</keyword>
<evidence type="ECO:0000259" key="8">
    <source>
        <dbReference type="Pfam" id="PF02687"/>
    </source>
</evidence>
<dbReference type="PANTHER" id="PTHR30572">
    <property type="entry name" value="MEMBRANE COMPONENT OF TRANSPORTER-RELATED"/>
    <property type="match status" value="1"/>
</dbReference>
<comment type="similarity">
    <text evidence="6">Belongs to the ABC-4 integral membrane protein family.</text>
</comment>
<feature type="domain" description="ABC3 transporter permease C-terminal" evidence="8">
    <location>
        <begin position="735"/>
        <end position="852"/>
    </location>
</feature>
<feature type="domain" description="ABC3 transporter permease C-terminal" evidence="8">
    <location>
        <begin position="285"/>
        <end position="405"/>
    </location>
</feature>
<dbReference type="EMBL" id="JBHUHF010000001">
    <property type="protein sequence ID" value="MFD2025035.1"/>
    <property type="molecule type" value="Genomic_DNA"/>
</dbReference>
<dbReference type="PANTHER" id="PTHR30572:SF4">
    <property type="entry name" value="ABC TRANSPORTER PERMEASE YTRF"/>
    <property type="match status" value="1"/>
</dbReference>
<feature type="transmembrane region" description="Helical" evidence="7">
    <location>
        <begin position="277"/>
        <end position="299"/>
    </location>
</feature>
<dbReference type="InterPro" id="IPR003838">
    <property type="entry name" value="ABC3_permease_C"/>
</dbReference>
<dbReference type="Proteomes" id="UP001597338">
    <property type="component" value="Unassembled WGS sequence"/>
</dbReference>
<name>A0ABW4V2M7_9MICO</name>
<keyword evidence="5 7" id="KW-0472">Membrane</keyword>
<sequence>MRRSAGRLASAGVAILISTAFVTVTLLAGTVIQETTRDVVAAGYADSDLVVSASEESSETSDSSFTGEDVEAVGSVDGVTAVQPVTSWSGNLRNGGKGGYQTFTPVPEDPRLSPLELTDGTWPAADDEVALTPQVAERLEVGLGDTLELSRTLYPEGWAESQAEDPAAELGEPERVVETLTVTGLAADPYGAYTISGGVAAVPSATLSAWNAADPSSTSVSQLLVTLDTPPTGTSVPAALRTAIQEVVGTDAAQVSVETTEAAATAKASGLTGGEDLIFIVFVMAFAAIALLIAAMVITNTFQVLVAQRTRTLALLRCIGAGTGQVYRSVLLEAAILGLLASVVGTLTGLLLAQAALLTVPSFDLGVPIPTTITPTVQSIVLPLAVGTVVTVLAALAPARSATRVAPLAALRPSDAPTLRARTGRVRLVFAILSLLGGIALLGLGVALGSASSLGAGVAAAVGGIAFTFFGVVLSAVLWLPRVAAALGALVARTGPASRLAVANTLRNPRRTAATSTALLIGVTLVTMMSTGAASARATSERGLDGAFPYDVSVSTTAPEYVEGLRDAVAGTSGVSDVAVVTTATGTIADAKETWLNAADPDELVAVVNVPEEAERLAEGSILLTQDTADWLSLDAGDSTPVSGPNGSVDLTVVITGSRQLDRTVTPEDLARVADAEPWTEIWGHVSGADTMAVLTDVQDAAAQVDLDAQVVGPAAQAEQFRQIVDIILGIMVGLLAVAVVIALVGVTNTLSLSVIERTRESATLRTIGLSTGQLRGMLAVEGVLIAGVGAVVGIVLGLIFGWAGAATTLSLMGDVQYAVPWAELAMCLGVAIVAGLLASVMPARTAARTSPVAALGAE</sequence>
<feature type="transmembrane region" description="Helical" evidence="7">
    <location>
        <begin position="334"/>
        <end position="357"/>
    </location>
</feature>
<feature type="transmembrane region" description="Helical" evidence="7">
    <location>
        <begin position="727"/>
        <end position="756"/>
    </location>
</feature>
<organism evidence="9 10">
    <name type="scientific">Promicromonospora aerolata</name>
    <dbReference type="NCBI Taxonomy" id="195749"/>
    <lineage>
        <taxon>Bacteria</taxon>
        <taxon>Bacillati</taxon>
        <taxon>Actinomycetota</taxon>
        <taxon>Actinomycetes</taxon>
        <taxon>Micrococcales</taxon>
        <taxon>Promicromonosporaceae</taxon>
        <taxon>Promicromonospora</taxon>
    </lineage>
</organism>
<evidence type="ECO:0000256" key="2">
    <source>
        <dbReference type="ARBA" id="ARBA00022475"/>
    </source>
</evidence>
<keyword evidence="2" id="KW-1003">Cell membrane</keyword>
<evidence type="ECO:0000313" key="9">
    <source>
        <dbReference type="EMBL" id="MFD2025035.1"/>
    </source>
</evidence>
<evidence type="ECO:0000313" key="10">
    <source>
        <dbReference type="Proteomes" id="UP001597338"/>
    </source>
</evidence>
<gene>
    <name evidence="9" type="ORF">ACFSL2_05880</name>
</gene>
<feature type="transmembrane region" description="Helical" evidence="7">
    <location>
        <begin position="777"/>
        <end position="806"/>
    </location>
</feature>
<feature type="transmembrane region" description="Helical" evidence="7">
    <location>
        <begin position="428"/>
        <end position="448"/>
    </location>
</feature>
<dbReference type="InterPro" id="IPR050250">
    <property type="entry name" value="Macrolide_Exporter_MacB"/>
</dbReference>
<dbReference type="PRINTS" id="PR00173">
    <property type="entry name" value="EDTRNSPORT"/>
</dbReference>
<dbReference type="RefSeq" id="WP_377196952.1">
    <property type="nucleotide sequence ID" value="NZ_JBHUHF010000001.1"/>
</dbReference>
<evidence type="ECO:0000256" key="5">
    <source>
        <dbReference type="ARBA" id="ARBA00023136"/>
    </source>
</evidence>
<comment type="subcellular location">
    <subcellularLocation>
        <location evidence="1">Cell membrane</location>
        <topology evidence="1">Multi-pass membrane protein</topology>
    </subcellularLocation>
</comment>
<evidence type="ECO:0000256" key="7">
    <source>
        <dbReference type="SAM" id="Phobius"/>
    </source>
</evidence>
<dbReference type="Pfam" id="PF02687">
    <property type="entry name" value="FtsX"/>
    <property type="match status" value="2"/>
</dbReference>
<keyword evidence="10" id="KW-1185">Reference proteome</keyword>
<keyword evidence="4 7" id="KW-1133">Transmembrane helix</keyword>
<evidence type="ECO:0000256" key="1">
    <source>
        <dbReference type="ARBA" id="ARBA00004651"/>
    </source>
</evidence>
<feature type="transmembrane region" description="Helical" evidence="7">
    <location>
        <begin position="517"/>
        <end position="536"/>
    </location>
</feature>
<evidence type="ECO:0000256" key="4">
    <source>
        <dbReference type="ARBA" id="ARBA00022989"/>
    </source>
</evidence>